<feature type="transmembrane region" description="Helical" evidence="7">
    <location>
        <begin position="524"/>
        <end position="545"/>
    </location>
</feature>
<evidence type="ECO:0000256" key="3">
    <source>
        <dbReference type="ARBA" id="ARBA00022692"/>
    </source>
</evidence>
<proteinExistence type="inferred from homology"/>
<dbReference type="NCBIfam" id="TIGR03434">
    <property type="entry name" value="ADOP"/>
    <property type="match status" value="1"/>
</dbReference>
<dbReference type="Pfam" id="PF12704">
    <property type="entry name" value="MacB_PCD"/>
    <property type="match status" value="2"/>
</dbReference>
<comment type="caution">
    <text evidence="10">The sequence shown here is derived from an EMBL/GenBank/DDBJ whole genome shotgun (WGS) entry which is preliminary data.</text>
</comment>
<evidence type="ECO:0000313" key="11">
    <source>
        <dbReference type="Proteomes" id="UP001596091"/>
    </source>
</evidence>
<evidence type="ECO:0000256" key="6">
    <source>
        <dbReference type="ARBA" id="ARBA00038076"/>
    </source>
</evidence>
<dbReference type="RefSeq" id="WP_263342091.1">
    <property type="nucleotide sequence ID" value="NZ_JAGSYH010000009.1"/>
</dbReference>
<evidence type="ECO:0000256" key="4">
    <source>
        <dbReference type="ARBA" id="ARBA00022989"/>
    </source>
</evidence>
<dbReference type="PANTHER" id="PTHR30572:SF4">
    <property type="entry name" value="ABC TRANSPORTER PERMEASE YTRF"/>
    <property type="match status" value="1"/>
</dbReference>
<feature type="transmembrane region" description="Helical" evidence="7">
    <location>
        <begin position="102"/>
        <end position="124"/>
    </location>
</feature>
<feature type="transmembrane region" description="Helical" evidence="7">
    <location>
        <begin position="878"/>
        <end position="900"/>
    </location>
</feature>
<feature type="domain" description="ABC3 transporter permease C-terminal" evidence="8">
    <location>
        <begin position="794"/>
        <end position="907"/>
    </location>
</feature>
<keyword evidence="5 7" id="KW-0472">Membrane</keyword>
<feature type="transmembrane region" description="Helical" evidence="7">
    <location>
        <begin position="787"/>
        <end position="808"/>
    </location>
</feature>
<keyword evidence="11" id="KW-1185">Reference proteome</keyword>
<evidence type="ECO:0000256" key="2">
    <source>
        <dbReference type="ARBA" id="ARBA00022475"/>
    </source>
</evidence>
<comment type="subcellular location">
    <subcellularLocation>
        <location evidence="1">Cell membrane</location>
        <topology evidence="1">Multi-pass membrane protein</topology>
    </subcellularLocation>
</comment>
<evidence type="ECO:0000259" key="9">
    <source>
        <dbReference type="Pfam" id="PF12704"/>
    </source>
</evidence>
<protein>
    <submittedName>
        <fullName evidence="10">ADOP family duplicated permease</fullName>
    </submittedName>
</protein>
<evidence type="ECO:0000256" key="5">
    <source>
        <dbReference type="ARBA" id="ARBA00023136"/>
    </source>
</evidence>
<reference evidence="11" key="1">
    <citation type="journal article" date="2019" name="Int. J. Syst. Evol. Microbiol.">
        <title>The Global Catalogue of Microorganisms (GCM) 10K type strain sequencing project: providing services to taxonomists for standard genome sequencing and annotation.</title>
        <authorList>
            <consortium name="The Broad Institute Genomics Platform"/>
            <consortium name="The Broad Institute Genome Sequencing Center for Infectious Disease"/>
            <person name="Wu L."/>
            <person name="Ma J."/>
        </authorList>
    </citation>
    <scope>NUCLEOTIDE SEQUENCE [LARGE SCALE GENOMIC DNA]</scope>
    <source>
        <strain evidence="11">JCM 4087</strain>
    </source>
</reference>
<evidence type="ECO:0000313" key="10">
    <source>
        <dbReference type="EMBL" id="MFC5864356.1"/>
    </source>
</evidence>
<dbReference type="Proteomes" id="UP001596091">
    <property type="component" value="Unassembled WGS sequence"/>
</dbReference>
<feature type="transmembrane region" description="Helical" evidence="7">
    <location>
        <begin position="844"/>
        <end position="866"/>
    </location>
</feature>
<feature type="transmembrane region" description="Helical" evidence="7">
    <location>
        <begin position="431"/>
        <end position="453"/>
    </location>
</feature>
<dbReference type="InterPro" id="IPR050250">
    <property type="entry name" value="Macrolide_Exporter_MacB"/>
</dbReference>
<dbReference type="Pfam" id="PF02687">
    <property type="entry name" value="FtsX"/>
    <property type="match status" value="2"/>
</dbReference>
<dbReference type="EMBL" id="JBHSPH010000009">
    <property type="protein sequence ID" value="MFC5864356.1"/>
    <property type="molecule type" value="Genomic_DNA"/>
</dbReference>
<keyword evidence="4 7" id="KW-1133">Transmembrane helix</keyword>
<evidence type="ECO:0000256" key="7">
    <source>
        <dbReference type="SAM" id="Phobius"/>
    </source>
</evidence>
<feature type="transmembrane region" description="Helical" evidence="7">
    <location>
        <begin position="473"/>
        <end position="494"/>
    </location>
</feature>
<dbReference type="PANTHER" id="PTHR30572">
    <property type="entry name" value="MEMBRANE COMPONENT OF TRANSPORTER-RELATED"/>
    <property type="match status" value="1"/>
</dbReference>
<feature type="domain" description="ABC3 transporter permease C-terminal" evidence="8">
    <location>
        <begin position="385"/>
        <end position="500"/>
    </location>
</feature>
<evidence type="ECO:0000259" key="8">
    <source>
        <dbReference type="Pfam" id="PF02687"/>
    </source>
</evidence>
<feature type="domain" description="MacB-like periplasmic core" evidence="9">
    <location>
        <begin position="531"/>
        <end position="726"/>
    </location>
</feature>
<feature type="domain" description="MacB-like periplasmic core" evidence="9">
    <location>
        <begin position="104"/>
        <end position="330"/>
    </location>
</feature>
<feature type="transmembrane region" description="Helical" evidence="7">
    <location>
        <begin position="376"/>
        <end position="400"/>
    </location>
</feature>
<keyword evidence="2" id="KW-1003">Cell membrane</keyword>
<evidence type="ECO:0000256" key="1">
    <source>
        <dbReference type="ARBA" id="ARBA00004651"/>
    </source>
</evidence>
<keyword evidence="3 7" id="KW-0812">Transmembrane</keyword>
<name>A0ABW1EJ90_9BACT</name>
<gene>
    <name evidence="10" type="ORF">ACFPT7_18770</name>
</gene>
<dbReference type="InterPro" id="IPR047928">
    <property type="entry name" value="Perm_prefix_1"/>
</dbReference>
<dbReference type="NCBIfam" id="NF038403">
    <property type="entry name" value="perm_prefix_1"/>
    <property type="match status" value="1"/>
</dbReference>
<dbReference type="InterPro" id="IPR003838">
    <property type="entry name" value="ABC3_permease_C"/>
</dbReference>
<dbReference type="InterPro" id="IPR025857">
    <property type="entry name" value="MacB_PCD"/>
</dbReference>
<comment type="similarity">
    <text evidence="6">Belongs to the ABC-4 integral membrane protein family.</text>
</comment>
<dbReference type="InterPro" id="IPR017800">
    <property type="entry name" value="ADOP"/>
</dbReference>
<organism evidence="10 11">
    <name type="scientific">Acidicapsa dinghuensis</name>
    <dbReference type="NCBI Taxonomy" id="2218256"/>
    <lineage>
        <taxon>Bacteria</taxon>
        <taxon>Pseudomonadati</taxon>
        <taxon>Acidobacteriota</taxon>
        <taxon>Terriglobia</taxon>
        <taxon>Terriglobales</taxon>
        <taxon>Acidobacteriaceae</taxon>
        <taxon>Acidicapsa</taxon>
    </lineage>
</organism>
<sequence>MTRPGISDTLRTISNRIAAFFHRNRLDRDLDAELRSHIAHAIDENMAHGMSRSEARIAALRSFGGVTQTRETYRIRRGLPLFDQIARDFRYGWRQLVRAPGFALTAILTLALGLGANTAVFSLINALLLRPLPVPHAAELAIIQVEESNSDGPSYSLNEPELRALEKRHDAFSSTSAFFSTKFQLHGTSGSLQVPGQLVSGEYFATMQVAPLLGRYLAPADDVENGGPAGYAAVISENFWRTWFNSSPNAVGSKLIVANAPFTVVGVMPRGFFGADPTRHPSIFVPLSSEPVVDAPFNMIASGWSGNWLNLIARRKPFISLAQANAALQAETSAILLDSHPNAFALDDIRTNHLHFVAESGAKGFTYLRADFRKPLMVVFSLCGGVLLLACLNLASLLLARAAARERELATRLAIGATRLRLIRQLLIESLLIALLGTAAGLAVSPLVSNALAVLLLSRNPDAALDTSLDARVFVFAALIAVLSSILIGLLPALRATSGNLNEQIKSGSQARSRRDSRRLLPRLVMGTQVALALMLVTGAGLLAASLTRLYRTNLGFDPKGLVHLQLDMDKQPLAGDALLRWYQQFGEALSHQPGVQGVSFEWGVPLSGSGMTTYYRNQPKNHEQLLYGNDVAPGYFAAMRVPMLGGRDFRWDDTSAAGRKVILNQAAANLFFPGRSAVGQSIYTYDNKITLQVIAVVGNVHYRSIQAEPPPTAYYPISQTFYATSDNGPPEPLKKSYFAVIRLAGPPAAFAATARNLAARMAPEIPAPAMTSMTAQIDESISSERMMAMLAAFFGLCALLVTAIGLYGTLAYATSRRTSEIGIRIALGAQRTHVVRLVFRENAWVAVTGCLAGLIATLFASRALASILYSTSTHDPLILFASVASLMAVASAASLMPAIRAARIEPMEALRAE</sequence>
<accession>A0ABW1EJ90</accession>